<evidence type="ECO:0000313" key="1">
    <source>
        <dbReference type="EMBL" id="AIQ89509.1"/>
    </source>
</evidence>
<dbReference type="AlphaFoldDB" id="A0A089Q4N1"/>
<protein>
    <submittedName>
        <fullName evidence="1">Protein of unassigned function</fullName>
    </submittedName>
</protein>
<dbReference type="EMBL" id="CP003811">
    <property type="protein sequence ID" value="AIQ89509.1"/>
    <property type="molecule type" value="Genomic_DNA"/>
</dbReference>
<name>A0A089Q4N1_9HYPH</name>
<sequence>MPHARREASVTDTPAPYIAVAFLSALFLLVAGLQAEGLLW</sequence>
<reference evidence="1 2" key="1">
    <citation type="journal article" date="2014" name="PLoS ONE">
        <title>Genome Information of Methylobacterium oryzae, a Plant-Probiotic Methylotroph in the Phyllosphere.</title>
        <authorList>
            <person name="Kwak M.J."/>
            <person name="Jeong H."/>
            <person name="Madhaiyan M."/>
            <person name="Lee Y."/>
            <person name="Sa T.M."/>
            <person name="Oh T.K."/>
            <person name="Kim J.F."/>
        </authorList>
    </citation>
    <scope>NUCLEOTIDE SEQUENCE [LARGE SCALE GENOMIC DNA]</scope>
    <source>
        <strain evidence="1 2">CBMB20</strain>
    </source>
</reference>
<dbReference type="Proteomes" id="UP000029492">
    <property type="component" value="Chromosome"/>
</dbReference>
<accession>A0A089Q4N1</accession>
<proteinExistence type="predicted"/>
<keyword evidence="2" id="KW-1185">Reference proteome</keyword>
<dbReference type="KEGG" id="mor:MOC_1754"/>
<organism evidence="1 2">
    <name type="scientific">Methylobacterium oryzae CBMB20</name>
    <dbReference type="NCBI Taxonomy" id="693986"/>
    <lineage>
        <taxon>Bacteria</taxon>
        <taxon>Pseudomonadati</taxon>
        <taxon>Pseudomonadota</taxon>
        <taxon>Alphaproteobacteria</taxon>
        <taxon>Hyphomicrobiales</taxon>
        <taxon>Methylobacteriaceae</taxon>
        <taxon>Methylobacterium</taxon>
    </lineage>
</organism>
<dbReference type="HOGENOM" id="CLU_219423_0_0_5"/>
<gene>
    <name evidence="1" type="ORF">MOC_1754</name>
</gene>
<evidence type="ECO:0000313" key="2">
    <source>
        <dbReference type="Proteomes" id="UP000029492"/>
    </source>
</evidence>